<protein>
    <submittedName>
        <fullName evidence="1">Uncharacterized protein</fullName>
    </submittedName>
</protein>
<dbReference type="RefSeq" id="WP_130023443.1">
    <property type="nucleotide sequence ID" value="NZ_SEWF01000046.1"/>
</dbReference>
<dbReference type="AlphaFoldDB" id="A0A4Q5LUL2"/>
<keyword evidence="2" id="KW-1185">Reference proteome</keyword>
<organism evidence="1 2">
    <name type="scientific">Emticicia agri</name>
    <dbReference type="NCBI Taxonomy" id="2492393"/>
    <lineage>
        <taxon>Bacteria</taxon>
        <taxon>Pseudomonadati</taxon>
        <taxon>Bacteroidota</taxon>
        <taxon>Cytophagia</taxon>
        <taxon>Cytophagales</taxon>
        <taxon>Leadbetterellaceae</taxon>
        <taxon>Emticicia</taxon>
    </lineage>
</organism>
<dbReference type="EMBL" id="SEWF01000046">
    <property type="protein sequence ID" value="RYU93368.1"/>
    <property type="molecule type" value="Genomic_DNA"/>
</dbReference>
<accession>A0A4Q5LUL2</accession>
<name>A0A4Q5LUL2_9BACT</name>
<sequence>MVKDIITGITNTEIGFITDVNGIAYFTVNDETTVGKELWKSYGTANGTVLLKDIMPGVNSSEPSILINMNGTLFFTAIGEGSGRGMFLNRI</sequence>
<evidence type="ECO:0000313" key="2">
    <source>
        <dbReference type="Proteomes" id="UP000293162"/>
    </source>
</evidence>
<reference evidence="1 2" key="1">
    <citation type="submission" date="2019-02" db="EMBL/GenBank/DDBJ databases">
        <title>Bacterial novel species Emticicia sp. 17J42-9 isolated from soil.</title>
        <authorList>
            <person name="Jung H.-Y."/>
        </authorList>
    </citation>
    <scope>NUCLEOTIDE SEQUENCE [LARGE SCALE GENOMIC DNA]</scope>
    <source>
        <strain evidence="1 2">17J42-9</strain>
    </source>
</reference>
<evidence type="ECO:0000313" key="1">
    <source>
        <dbReference type="EMBL" id="RYU93368.1"/>
    </source>
</evidence>
<dbReference type="Proteomes" id="UP000293162">
    <property type="component" value="Unassembled WGS sequence"/>
</dbReference>
<proteinExistence type="predicted"/>
<dbReference type="OrthoDB" id="1489153at2"/>
<comment type="caution">
    <text evidence="1">The sequence shown here is derived from an EMBL/GenBank/DDBJ whole genome shotgun (WGS) entry which is preliminary data.</text>
</comment>
<gene>
    <name evidence="1" type="ORF">EWM59_22160</name>
</gene>